<keyword evidence="1" id="KW-1133">Transmembrane helix</keyword>
<evidence type="ECO:0000256" key="1">
    <source>
        <dbReference type="SAM" id="Phobius"/>
    </source>
</evidence>
<accession>A0A1W0WQD4</accession>
<dbReference type="Proteomes" id="UP000192578">
    <property type="component" value="Unassembled WGS sequence"/>
</dbReference>
<dbReference type="AlphaFoldDB" id="A0A1W0WQD4"/>
<dbReference type="EMBL" id="MTYJ01000061">
    <property type="protein sequence ID" value="OQV17363.1"/>
    <property type="molecule type" value="Genomic_DNA"/>
</dbReference>
<sequence length="84" mass="9635">MDFGSGNHRHRAEERDIYLSYADSYMMWKVVLSTQIGTSTTIINLMWHIRQKLRYKGPGPVSENLLITRQQASGVDHSVEGNLK</sequence>
<keyword evidence="1" id="KW-0812">Transmembrane</keyword>
<name>A0A1W0WQD4_HYPEX</name>
<protein>
    <submittedName>
        <fullName evidence="2">Uncharacterized protein</fullName>
    </submittedName>
</protein>
<comment type="caution">
    <text evidence="2">The sequence shown here is derived from an EMBL/GenBank/DDBJ whole genome shotgun (WGS) entry which is preliminary data.</text>
</comment>
<keyword evidence="3" id="KW-1185">Reference proteome</keyword>
<gene>
    <name evidence="2" type="ORF">BV898_08468</name>
</gene>
<evidence type="ECO:0000313" key="2">
    <source>
        <dbReference type="EMBL" id="OQV17363.1"/>
    </source>
</evidence>
<reference evidence="3" key="1">
    <citation type="submission" date="2017-01" db="EMBL/GenBank/DDBJ databases">
        <title>Comparative genomics of anhydrobiosis in the tardigrade Hypsibius dujardini.</title>
        <authorList>
            <person name="Yoshida Y."/>
            <person name="Koutsovoulos G."/>
            <person name="Laetsch D."/>
            <person name="Stevens L."/>
            <person name="Kumar S."/>
            <person name="Horikawa D."/>
            <person name="Ishino K."/>
            <person name="Komine S."/>
            <person name="Tomita M."/>
            <person name="Blaxter M."/>
            <person name="Arakawa K."/>
        </authorList>
    </citation>
    <scope>NUCLEOTIDE SEQUENCE [LARGE SCALE GENOMIC DNA]</scope>
    <source>
        <strain evidence="3">Z151</strain>
    </source>
</reference>
<evidence type="ECO:0000313" key="3">
    <source>
        <dbReference type="Proteomes" id="UP000192578"/>
    </source>
</evidence>
<proteinExistence type="predicted"/>
<keyword evidence="1" id="KW-0472">Membrane</keyword>
<organism evidence="2 3">
    <name type="scientific">Hypsibius exemplaris</name>
    <name type="common">Freshwater tardigrade</name>
    <dbReference type="NCBI Taxonomy" id="2072580"/>
    <lineage>
        <taxon>Eukaryota</taxon>
        <taxon>Metazoa</taxon>
        <taxon>Ecdysozoa</taxon>
        <taxon>Tardigrada</taxon>
        <taxon>Eutardigrada</taxon>
        <taxon>Parachela</taxon>
        <taxon>Hypsibioidea</taxon>
        <taxon>Hypsibiidae</taxon>
        <taxon>Hypsibius</taxon>
    </lineage>
</organism>
<feature type="transmembrane region" description="Helical" evidence="1">
    <location>
        <begin position="26"/>
        <end position="47"/>
    </location>
</feature>